<feature type="active site" evidence="8">
    <location>
        <position position="108"/>
    </location>
</feature>
<dbReference type="SUPFAM" id="SSF50630">
    <property type="entry name" value="Acid proteases"/>
    <property type="match status" value="1"/>
</dbReference>
<sequence>MMNFNAQFLPLLFSLSILTSSEACHDHKTLISSFSIDLIHRDSVFSPFYNSSLSHSQIIMKAARRSASRLKHFQGGGGGGAVITPNRGDYLMKMLLGTPLVELHAAADTGSDLVWVPCLPCGGCDPQNAFDPSKSSTFNVLPCDSQPCGSLPRQSCGDSNQCRYFYKYGDQSFTTGDLATDTINFGSAVSVSSPSTVIGCGHDNQFEDNTGIAGLGGGPLSLISQLGDEINHKFSYCLLPFSSSTTSKLKFGDQLNNVNGDAAASTPLFTKTPTTFYYVNLEGVTVGHKTVQTGQTGGNIIIDSGTTLTVLESGFYSELRDAVREAVGVEPVTNPPEPLDLCFRYEPEMEQGVEFVLHFTDNADLRLHRGNMFTVKDDLLCLLVIPSDSISILGNIAQINFQVAFDLVQNKVSFAPADCTAI</sequence>
<comment type="caution">
    <text evidence="12">The sequence shown here is derived from an EMBL/GenBank/DDBJ whole genome shotgun (WGS) entry which is preliminary data.</text>
</comment>
<feature type="signal peptide" evidence="10">
    <location>
        <begin position="1"/>
        <end position="23"/>
    </location>
</feature>
<gene>
    <name evidence="12" type="ORF">QN277_002335</name>
</gene>
<dbReference type="PROSITE" id="PS00141">
    <property type="entry name" value="ASP_PROTEASE"/>
    <property type="match status" value="1"/>
</dbReference>
<dbReference type="InterPro" id="IPR051708">
    <property type="entry name" value="Plant_Aspart_Prot_A1"/>
</dbReference>
<keyword evidence="3" id="KW-0964">Secreted</keyword>
<evidence type="ECO:0000256" key="3">
    <source>
        <dbReference type="ARBA" id="ARBA00022525"/>
    </source>
</evidence>
<evidence type="ECO:0000256" key="10">
    <source>
        <dbReference type="SAM" id="SignalP"/>
    </source>
</evidence>
<accession>A0AAE1NAR9</accession>
<comment type="similarity">
    <text evidence="2 9">Belongs to the peptidase A1 family.</text>
</comment>
<dbReference type="InterPro" id="IPR021109">
    <property type="entry name" value="Peptidase_aspartic_dom_sf"/>
</dbReference>
<dbReference type="Proteomes" id="UP001293593">
    <property type="component" value="Unassembled WGS sequence"/>
</dbReference>
<evidence type="ECO:0000256" key="9">
    <source>
        <dbReference type="RuleBase" id="RU000454"/>
    </source>
</evidence>
<keyword evidence="13" id="KW-1185">Reference proteome</keyword>
<dbReference type="GO" id="GO:0006508">
    <property type="term" value="P:proteolysis"/>
    <property type="evidence" value="ECO:0007669"/>
    <property type="project" value="UniProtKB-KW"/>
</dbReference>
<dbReference type="PANTHER" id="PTHR47967:SF128">
    <property type="entry name" value="ASPARTIC PROTEINASE CDR1-LIKE"/>
    <property type="match status" value="1"/>
</dbReference>
<dbReference type="InterPro" id="IPR034161">
    <property type="entry name" value="Pepsin-like_plant"/>
</dbReference>
<keyword evidence="7" id="KW-0325">Glycoprotein</keyword>
<dbReference type="InterPro" id="IPR001461">
    <property type="entry name" value="Aspartic_peptidase_A1"/>
</dbReference>
<dbReference type="InterPro" id="IPR032861">
    <property type="entry name" value="TAXi_N"/>
</dbReference>
<keyword evidence="5 9" id="KW-0064">Aspartyl protease</keyword>
<dbReference type="Pfam" id="PF14543">
    <property type="entry name" value="TAXi_N"/>
    <property type="match status" value="1"/>
</dbReference>
<feature type="domain" description="Peptidase A1" evidence="11">
    <location>
        <begin position="90"/>
        <end position="415"/>
    </location>
</feature>
<evidence type="ECO:0000313" key="12">
    <source>
        <dbReference type="EMBL" id="KAK4285667.1"/>
    </source>
</evidence>
<dbReference type="Gene3D" id="2.40.70.10">
    <property type="entry name" value="Acid Proteases"/>
    <property type="match status" value="2"/>
</dbReference>
<keyword evidence="4 9" id="KW-0645">Protease</keyword>
<dbReference type="GO" id="GO:0004190">
    <property type="term" value="F:aspartic-type endopeptidase activity"/>
    <property type="evidence" value="ECO:0007669"/>
    <property type="project" value="UniProtKB-KW"/>
</dbReference>
<dbReference type="PRINTS" id="PR00792">
    <property type="entry name" value="PEPSIN"/>
</dbReference>
<protein>
    <recommendedName>
        <fullName evidence="11">Peptidase A1 domain-containing protein</fullName>
    </recommendedName>
</protein>
<keyword evidence="10" id="KW-0732">Signal</keyword>
<evidence type="ECO:0000256" key="6">
    <source>
        <dbReference type="ARBA" id="ARBA00022801"/>
    </source>
</evidence>
<evidence type="ECO:0000256" key="5">
    <source>
        <dbReference type="ARBA" id="ARBA00022750"/>
    </source>
</evidence>
<dbReference type="PROSITE" id="PS51767">
    <property type="entry name" value="PEPTIDASE_A1"/>
    <property type="match status" value="1"/>
</dbReference>
<dbReference type="GO" id="GO:0005576">
    <property type="term" value="C:extracellular region"/>
    <property type="evidence" value="ECO:0007669"/>
    <property type="project" value="UniProtKB-SubCell"/>
</dbReference>
<keyword evidence="6 9" id="KW-0378">Hydrolase</keyword>
<evidence type="ECO:0000256" key="1">
    <source>
        <dbReference type="ARBA" id="ARBA00004613"/>
    </source>
</evidence>
<evidence type="ECO:0000256" key="8">
    <source>
        <dbReference type="PIRSR" id="PIRSR601461-1"/>
    </source>
</evidence>
<dbReference type="AlphaFoldDB" id="A0AAE1NAR9"/>
<name>A0AAE1NAR9_9FABA</name>
<evidence type="ECO:0000256" key="4">
    <source>
        <dbReference type="ARBA" id="ARBA00022670"/>
    </source>
</evidence>
<dbReference type="Pfam" id="PF14541">
    <property type="entry name" value="TAXi_C"/>
    <property type="match status" value="1"/>
</dbReference>
<dbReference type="InterPro" id="IPR001969">
    <property type="entry name" value="Aspartic_peptidase_AS"/>
</dbReference>
<dbReference type="InterPro" id="IPR032799">
    <property type="entry name" value="TAXi_C"/>
</dbReference>
<feature type="active site" evidence="8">
    <location>
        <position position="303"/>
    </location>
</feature>
<evidence type="ECO:0000259" key="11">
    <source>
        <dbReference type="PROSITE" id="PS51767"/>
    </source>
</evidence>
<comment type="subcellular location">
    <subcellularLocation>
        <location evidence="1">Secreted</location>
    </subcellularLocation>
</comment>
<dbReference type="FunFam" id="2.40.70.10:FF:000031">
    <property type="entry name" value="Aspartyl protease AED1"/>
    <property type="match status" value="1"/>
</dbReference>
<dbReference type="FunFam" id="2.40.70.10:FF:000050">
    <property type="entry name" value="Aspartic proteinase CDR1"/>
    <property type="match status" value="1"/>
</dbReference>
<reference evidence="12" key="1">
    <citation type="submission" date="2023-10" db="EMBL/GenBank/DDBJ databases">
        <title>Chromosome-level genome of the transformable northern wattle, Acacia crassicarpa.</title>
        <authorList>
            <person name="Massaro I."/>
            <person name="Sinha N.R."/>
            <person name="Poethig S."/>
            <person name="Leichty A.R."/>
        </authorList>
    </citation>
    <scope>NUCLEOTIDE SEQUENCE</scope>
    <source>
        <strain evidence="12">Acra3RX</strain>
        <tissue evidence="12">Leaf</tissue>
    </source>
</reference>
<dbReference type="EMBL" id="JAWXYG010000001">
    <property type="protein sequence ID" value="KAK4285667.1"/>
    <property type="molecule type" value="Genomic_DNA"/>
</dbReference>
<dbReference type="InterPro" id="IPR033121">
    <property type="entry name" value="PEPTIDASE_A1"/>
</dbReference>
<dbReference type="PANTHER" id="PTHR47967">
    <property type="entry name" value="OS07G0603500 PROTEIN-RELATED"/>
    <property type="match status" value="1"/>
</dbReference>
<evidence type="ECO:0000256" key="2">
    <source>
        <dbReference type="ARBA" id="ARBA00007447"/>
    </source>
</evidence>
<organism evidence="12 13">
    <name type="scientific">Acacia crassicarpa</name>
    <name type="common">northern wattle</name>
    <dbReference type="NCBI Taxonomy" id="499986"/>
    <lineage>
        <taxon>Eukaryota</taxon>
        <taxon>Viridiplantae</taxon>
        <taxon>Streptophyta</taxon>
        <taxon>Embryophyta</taxon>
        <taxon>Tracheophyta</taxon>
        <taxon>Spermatophyta</taxon>
        <taxon>Magnoliopsida</taxon>
        <taxon>eudicotyledons</taxon>
        <taxon>Gunneridae</taxon>
        <taxon>Pentapetalae</taxon>
        <taxon>rosids</taxon>
        <taxon>fabids</taxon>
        <taxon>Fabales</taxon>
        <taxon>Fabaceae</taxon>
        <taxon>Caesalpinioideae</taxon>
        <taxon>mimosoid clade</taxon>
        <taxon>Acacieae</taxon>
        <taxon>Acacia</taxon>
    </lineage>
</organism>
<dbReference type="CDD" id="cd05476">
    <property type="entry name" value="pepsin_A_like_plant"/>
    <property type="match status" value="1"/>
</dbReference>
<feature type="chain" id="PRO_5042181356" description="Peptidase A1 domain-containing protein" evidence="10">
    <location>
        <begin position="24"/>
        <end position="422"/>
    </location>
</feature>
<proteinExistence type="inferred from homology"/>
<evidence type="ECO:0000313" key="13">
    <source>
        <dbReference type="Proteomes" id="UP001293593"/>
    </source>
</evidence>
<evidence type="ECO:0000256" key="7">
    <source>
        <dbReference type="ARBA" id="ARBA00023180"/>
    </source>
</evidence>